<keyword evidence="2" id="KW-0812">Transmembrane</keyword>
<accession>A0A914GR37</accession>
<evidence type="ECO:0000313" key="5">
    <source>
        <dbReference type="WBParaSite" id="Gr19_v10_g10406.t1"/>
    </source>
</evidence>
<feature type="region of interest" description="Disordered" evidence="1">
    <location>
        <begin position="382"/>
        <end position="495"/>
    </location>
</feature>
<evidence type="ECO:0000313" key="4">
    <source>
        <dbReference type="Proteomes" id="UP000887572"/>
    </source>
</evidence>
<organism evidence="4 5">
    <name type="scientific">Globodera rostochiensis</name>
    <name type="common">Golden nematode worm</name>
    <name type="synonym">Heterodera rostochiensis</name>
    <dbReference type="NCBI Taxonomy" id="31243"/>
    <lineage>
        <taxon>Eukaryota</taxon>
        <taxon>Metazoa</taxon>
        <taxon>Ecdysozoa</taxon>
        <taxon>Nematoda</taxon>
        <taxon>Chromadorea</taxon>
        <taxon>Rhabditida</taxon>
        <taxon>Tylenchina</taxon>
        <taxon>Tylenchomorpha</taxon>
        <taxon>Tylenchoidea</taxon>
        <taxon>Heteroderidae</taxon>
        <taxon>Heteroderinae</taxon>
        <taxon>Globodera</taxon>
    </lineage>
</organism>
<reference evidence="5" key="1">
    <citation type="submission" date="2022-11" db="UniProtKB">
        <authorList>
            <consortium name="WormBaseParasite"/>
        </authorList>
    </citation>
    <scope>IDENTIFICATION</scope>
</reference>
<keyword evidence="4" id="KW-1185">Reference proteome</keyword>
<dbReference type="InterPro" id="IPR006202">
    <property type="entry name" value="Neur_chan_lig-bd"/>
</dbReference>
<protein>
    <submittedName>
        <fullName evidence="5">Neurotransmitter-gated ion-channel ligand-binding domain-containing protein</fullName>
    </submittedName>
</protein>
<feature type="compositionally biased region" description="Low complexity" evidence="1">
    <location>
        <begin position="258"/>
        <end position="270"/>
    </location>
</feature>
<dbReference type="SUPFAM" id="SSF63712">
    <property type="entry name" value="Nicotinic receptor ligand binding domain-like"/>
    <property type="match status" value="1"/>
</dbReference>
<feature type="domain" description="Neurotransmitter-gated ion-channel ligand-binding" evidence="3">
    <location>
        <begin position="599"/>
        <end position="714"/>
    </location>
</feature>
<dbReference type="Pfam" id="PF02931">
    <property type="entry name" value="Neur_chan_LBD"/>
    <property type="match status" value="1"/>
</dbReference>
<feature type="compositionally biased region" description="Basic and acidic residues" evidence="1">
    <location>
        <begin position="246"/>
        <end position="257"/>
    </location>
</feature>
<dbReference type="Gene3D" id="2.70.170.10">
    <property type="entry name" value="Neurotransmitter-gated ion-channel ligand-binding domain"/>
    <property type="match status" value="1"/>
</dbReference>
<dbReference type="GO" id="GO:0016020">
    <property type="term" value="C:membrane"/>
    <property type="evidence" value="ECO:0007669"/>
    <property type="project" value="InterPro"/>
</dbReference>
<feature type="transmembrane region" description="Helical" evidence="2">
    <location>
        <begin position="290"/>
        <end position="315"/>
    </location>
</feature>
<evidence type="ECO:0000256" key="2">
    <source>
        <dbReference type="SAM" id="Phobius"/>
    </source>
</evidence>
<evidence type="ECO:0000256" key="1">
    <source>
        <dbReference type="SAM" id="MobiDB-lite"/>
    </source>
</evidence>
<feature type="transmembrane region" description="Helical" evidence="2">
    <location>
        <begin position="858"/>
        <end position="882"/>
    </location>
</feature>
<keyword evidence="2" id="KW-1133">Transmembrane helix</keyword>
<feature type="compositionally biased region" description="Low complexity" evidence="1">
    <location>
        <begin position="382"/>
        <end position="494"/>
    </location>
</feature>
<keyword evidence="2" id="KW-0472">Membrane</keyword>
<name>A0A914GR37_GLORO</name>
<feature type="transmembrane region" description="Helical" evidence="2">
    <location>
        <begin position="953"/>
        <end position="975"/>
    </location>
</feature>
<evidence type="ECO:0000259" key="3">
    <source>
        <dbReference type="Pfam" id="PF02931"/>
    </source>
</evidence>
<dbReference type="AlphaFoldDB" id="A0A914GR37"/>
<dbReference type="GO" id="GO:0005230">
    <property type="term" value="F:extracellular ligand-gated monoatomic ion channel activity"/>
    <property type="evidence" value="ECO:0007669"/>
    <property type="project" value="InterPro"/>
</dbReference>
<proteinExistence type="predicted"/>
<feature type="region of interest" description="Disordered" evidence="1">
    <location>
        <begin position="1"/>
        <end position="21"/>
    </location>
</feature>
<sequence length="979" mass="107243">MLHASNGALPPKTSYGNASSNGCQCGDPKYEQMRQCQMANFYRDEKPEDSDVYKTENGAILFLIDGCVQCPYGRAEVTIQLINNFPSGSWFSGCDEERVVASSVTVLVNSLSSRDGVEVDGTFSLGGVLQERDCGGFLGIGSAREDIIQFLMLELSHNCGRQRSMLLKVKLPKVDIPSLKARGKMAELRGISVDLGISGAGWNERLVEFGMVRPKQFVPQRPLREEGTFGGRPQATETHQQALPRVEQRGEPKDTEAKVAANPVQAASAAGKGRLNPSEENGTVSFPSPALLQIAVIAAFFCLVLLFGFCVRCLLQRRRRRRSRRYCSPNKTIGGTAERAGIGIEFRQQTADQNGTFLFAPNSASPADAPMALRPLIAASSSSSSSLRSPHSSSSSSSSSSLRSSHSSSSSFSSSFRSPHSSSSSSSSSSLRSPHSSSSSSSLRSPHSSSSSSSSSLRSPHSSSSSSPSSSSLRSPHSSSSSSSSSLRSSHSSSSPPPNSFLLLHILLLFVEPISASFIGPTSSELDISVGQEEDRNNNCNILRQNGTEPEKLTDAQLSDYGNCLWEFLNARERSQSLHPTHPFVTPPLEYPLKIGVEQLVVEQVDTLSKGSTEFNVFGHMLIWWNDSRLGWDSKDWHLEELELKDSQVQEVWTPSFTDETNCGAVEGCLSRVADLALTPSGRVTARLVFRYPSFCRIDYHSYPEERNDCCLYMSVADIGRTVKFIVQITQRRTALSSKLVPISRVEQGLSAIVVTNLETSVWAVQHQSLENVRIEGNRGEHLQLCVQAKKEMGTLRIALRIPVTIATLLMLVSPLFGDLRTQALVKLLTLLLQTICFLFLCSIAPANGFGGSKPKLYTFYEFMFSLTFLSILVTTVCLALCRMKRTMPATHGLFLAAKMLNHFLCCIEPDPSTNYQQQFDDRFDTISTRGGIQAPNSGPALQNDYSTEWRHIYIAANNLFSGLCFSLFCFVTVFEIMV</sequence>
<dbReference type="Proteomes" id="UP000887572">
    <property type="component" value="Unplaced"/>
</dbReference>
<feature type="transmembrane region" description="Helical" evidence="2">
    <location>
        <begin position="824"/>
        <end position="846"/>
    </location>
</feature>
<dbReference type="WBParaSite" id="Gr19_v10_g10406.t1">
    <property type="protein sequence ID" value="Gr19_v10_g10406.t1"/>
    <property type="gene ID" value="Gr19_v10_g10406"/>
</dbReference>
<feature type="region of interest" description="Disordered" evidence="1">
    <location>
        <begin position="223"/>
        <end position="282"/>
    </location>
</feature>
<dbReference type="InterPro" id="IPR036734">
    <property type="entry name" value="Neur_chan_lig-bd_sf"/>
</dbReference>